<feature type="domain" description="DnaJ homologue subfamily C member 28 conserved" evidence="2">
    <location>
        <begin position="31"/>
        <end position="100"/>
    </location>
</feature>
<sequence>MEPRISWEPVATTREGGMTERKPHGTTFETWIERQIRVAQERGDFEDLDGLGRPLPGAGEPHDELWWVRGYVDREGLSREALLPTPLQLRKEAERLRGEVRQLPSEQAVRDAAAELNRRILAWLRTPTGPQVPLGLVQVEELVADWRDQRARARATAPAAPVRAEPLGGRWQRITRFLRGTSRFPAGRG</sequence>
<evidence type="ECO:0000313" key="4">
    <source>
        <dbReference type="Proteomes" id="UP001500483"/>
    </source>
</evidence>
<proteinExistence type="predicted"/>
<reference evidence="4" key="1">
    <citation type="journal article" date="2019" name="Int. J. Syst. Evol. Microbiol.">
        <title>The Global Catalogue of Microorganisms (GCM) 10K type strain sequencing project: providing services to taxonomists for standard genome sequencing and annotation.</title>
        <authorList>
            <consortium name="The Broad Institute Genomics Platform"/>
            <consortium name="The Broad Institute Genome Sequencing Center for Infectious Disease"/>
            <person name="Wu L."/>
            <person name="Ma J."/>
        </authorList>
    </citation>
    <scope>NUCLEOTIDE SEQUENCE [LARGE SCALE GENOMIC DNA]</scope>
    <source>
        <strain evidence="4">JCM 9687</strain>
    </source>
</reference>
<dbReference type="Proteomes" id="UP001500483">
    <property type="component" value="Unassembled WGS sequence"/>
</dbReference>
<gene>
    <name evidence="3" type="ORF">GCM10020366_70780</name>
</gene>
<dbReference type="EMBL" id="BAAAYK010000042">
    <property type="protein sequence ID" value="GAA3366591.1"/>
    <property type="molecule type" value="Genomic_DNA"/>
</dbReference>
<comment type="caution">
    <text evidence="3">The sequence shown here is derived from an EMBL/GenBank/DDBJ whole genome shotgun (WGS) entry which is preliminary data.</text>
</comment>
<name>A0ABP6S3T0_9PSEU</name>
<accession>A0ABP6S3T0</accession>
<organism evidence="3 4">
    <name type="scientific">Saccharopolyspora gregorii</name>
    <dbReference type="NCBI Taxonomy" id="33914"/>
    <lineage>
        <taxon>Bacteria</taxon>
        <taxon>Bacillati</taxon>
        <taxon>Actinomycetota</taxon>
        <taxon>Actinomycetes</taxon>
        <taxon>Pseudonocardiales</taxon>
        <taxon>Pseudonocardiaceae</taxon>
        <taxon>Saccharopolyspora</taxon>
    </lineage>
</organism>
<feature type="region of interest" description="Disordered" evidence="1">
    <location>
        <begin position="1"/>
        <end position="23"/>
    </location>
</feature>
<dbReference type="Pfam" id="PF09350">
    <property type="entry name" value="DJC28_CD"/>
    <property type="match status" value="1"/>
</dbReference>
<dbReference type="InterPro" id="IPR018961">
    <property type="entry name" value="DnaJ_homolog_subfam-C_membr-28"/>
</dbReference>
<evidence type="ECO:0000259" key="2">
    <source>
        <dbReference type="Pfam" id="PF09350"/>
    </source>
</evidence>
<evidence type="ECO:0000256" key="1">
    <source>
        <dbReference type="SAM" id="MobiDB-lite"/>
    </source>
</evidence>
<evidence type="ECO:0000313" key="3">
    <source>
        <dbReference type="EMBL" id="GAA3366591.1"/>
    </source>
</evidence>
<keyword evidence="4" id="KW-1185">Reference proteome</keyword>
<protein>
    <recommendedName>
        <fullName evidence="2">DnaJ homologue subfamily C member 28 conserved domain-containing protein</fullName>
    </recommendedName>
</protein>